<proteinExistence type="predicted"/>
<evidence type="ECO:0000313" key="3">
    <source>
        <dbReference type="EMBL" id="SUM42869.1"/>
    </source>
</evidence>
<keyword evidence="2" id="KW-0472">Membrane</keyword>
<protein>
    <submittedName>
        <fullName evidence="4">5,10-methylene-tetrahydrofolate dehydrogenase</fullName>
    </submittedName>
</protein>
<feature type="transmembrane region" description="Helical" evidence="2">
    <location>
        <begin position="258"/>
        <end position="287"/>
    </location>
</feature>
<feature type="transmembrane region" description="Helical" evidence="2">
    <location>
        <begin position="216"/>
        <end position="237"/>
    </location>
</feature>
<accession>A0A380FVF6</accession>
<evidence type="ECO:0000256" key="1">
    <source>
        <dbReference type="SAM" id="MobiDB-lite"/>
    </source>
</evidence>
<feature type="region of interest" description="Disordered" evidence="1">
    <location>
        <begin position="348"/>
        <end position="401"/>
    </location>
</feature>
<dbReference type="AlphaFoldDB" id="A0A380FVF6"/>
<keyword evidence="2" id="KW-1133">Transmembrane helix</keyword>
<keyword evidence="6" id="KW-1185">Reference proteome</keyword>
<dbReference type="EMBL" id="SRLS01000005">
    <property type="protein sequence ID" value="TGE18124.1"/>
    <property type="molecule type" value="Genomic_DNA"/>
</dbReference>
<reference evidence="4 6" key="2">
    <citation type="submission" date="2019-04" db="EMBL/GenBank/DDBJ databases">
        <title>Genomic characterization of Staphylococcus petrasii strains.</title>
        <authorList>
            <person name="Vrbovska V."/>
            <person name="Kovarovic V."/>
            <person name="Maslanova I."/>
            <person name="Indrakova A."/>
            <person name="Petras P."/>
            <person name="Sedo O."/>
            <person name="Svec P."/>
            <person name="Fisarova L."/>
            <person name="Sedlacek I."/>
            <person name="Doskar J."/>
            <person name="Pantucek R."/>
        </authorList>
    </citation>
    <scope>NUCLEOTIDE SEQUENCE [LARGE SCALE GENOMIC DNA]</scope>
    <source>
        <strain evidence="4 6">P5404</strain>
    </source>
</reference>
<organism evidence="3 5">
    <name type="scientific">Staphylococcus petrasii</name>
    <dbReference type="NCBI Taxonomy" id="1276936"/>
    <lineage>
        <taxon>Bacteria</taxon>
        <taxon>Bacillati</taxon>
        <taxon>Bacillota</taxon>
        <taxon>Bacilli</taxon>
        <taxon>Bacillales</taxon>
        <taxon>Staphylococcaceae</taxon>
        <taxon>Staphylococcus</taxon>
    </lineage>
</organism>
<gene>
    <name evidence="4" type="ORF">BJR09_04135</name>
    <name evidence="3" type="ORF">NCTC13830_00393</name>
</gene>
<evidence type="ECO:0000313" key="4">
    <source>
        <dbReference type="EMBL" id="TGE18124.1"/>
    </source>
</evidence>
<sequence length="401" mass="46408">MYTIGLVPSPGVARKHVDRAIPKIQDLLQQRIDSNTEWKFDIKVDLLIGSAEDVHESIDKAAELKKKHEWDFVVCITDLPSISGKKVVISDFDNEQQVAMVSMPSLGWFNLKHKLVNSITSLIEQLYYDKPNPHPKISMLIRPKGVEPSEDNSTKQRYINPFLVFGWIQLILGLTRANEPWKNIFNFKKIISVAFATGTYVSIFSMPWELSVQYSIYRFIILMIIAIVGMAGWLLYAHQLFERKTSKSQRVYRYTYNATTMLTLILITLMNYAILYVLLSISISLFVPVSLFNNWTSANPDFTFQNYLKLLWFVASLGLLAGAMGSTVEDEEKIRRITYSYRQYHRYKEAEQEQEEEEDKQQSASQDESQQEVEQSASSKEDNDDEQHEGKKQDHREEDES</sequence>
<dbReference type="RefSeq" id="WP_103297249.1">
    <property type="nucleotide sequence ID" value="NZ_PPQT01000015.1"/>
</dbReference>
<dbReference type="Proteomes" id="UP000297598">
    <property type="component" value="Unassembled WGS sequence"/>
</dbReference>
<dbReference type="OrthoDB" id="8477132at2"/>
<evidence type="ECO:0000313" key="6">
    <source>
        <dbReference type="Proteomes" id="UP000297598"/>
    </source>
</evidence>
<dbReference type="Proteomes" id="UP000254047">
    <property type="component" value="Unassembled WGS sequence"/>
</dbReference>
<keyword evidence="2" id="KW-0812">Transmembrane</keyword>
<feature type="compositionally biased region" description="Basic and acidic residues" evidence="1">
    <location>
        <begin position="388"/>
        <end position="401"/>
    </location>
</feature>
<feature type="transmembrane region" description="Helical" evidence="2">
    <location>
        <begin position="307"/>
        <end position="328"/>
    </location>
</feature>
<feature type="transmembrane region" description="Helical" evidence="2">
    <location>
        <begin position="190"/>
        <end position="210"/>
    </location>
</feature>
<reference evidence="3 5" key="1">
    <citation type="submission" date="2018-06" db="EMBL/GenBank/DDBJ databases">
        <authorList>
            <consortium name="Pathogen Informatics"/>
            <person name="Doyle S."/>
        </authorList>
    </citation>
    <scope>NUCLEOTIDE SEQUENCE [LARGE SCALE GENOMIC DNA]</scope>
    <source>
        <strain evidence="3 5">NCTC13830</strain>
    </source>
</reference>
<evidence type="ECO:0000313" key="5">
    <source>
        <dbReference type="Proteomes" id="UP000254047"/>
    </source>
</evidence>
<dbReference type="EMBL" id="UHDO01000001">
    <property type="protein sequence ID" value="SUM42869.1"/>
    <property type="molecule type" value="Genomic_DNA"/>
</dbReference>
<feature type="compositionally biased region" description="Low complexity" evidence="1">
    <location>
        <begin position="362"/>
        <end position="378"/>
    </location>
</feature>
<name>A0A380FVF6_9STAP</name>
<evidence type="ECO:0000256" key="2">
    <source>
        <dbReference type="SAM" id="Phobius"/>
    </source>
</evidence>